<name>A0ABY3MTF9_9GAMM</name>
<accession>A0ABY3MTF9</accession>
<dbReference type="EMBL" id="PJAI02000024">
    <property type="protein sequence ID" value="TYK64491.1"/>
    <property type="molecule type" value="Genomic_DNA"/>
</dbReference>
<proteinExistence type="predicted"/>
<reference evidence="1 2" key="1">
    <citation type="submission" date="2019-08" db="EMBL/GenBank/DDBJ databases">
        <title>Microbe sample from Colwellia echini.</title>
        <authorList>
            <person name="Christiansen L."/>
            <person name="Pathiraja D."/>
            <person name="Schultz-Johansen M."/>
            <person name="Choi I.-G."/>
            <person name="Stougaard P."/>
        </authorList>
    </citation>
    <scope>NUCLEOTIDE SEQUENCE [LARGE SCALE GENOMIC DNA]</scope>
    <source>
        <strain evidence="1 2">A3</strain>
    </source>
</reference>
<sequence length="69" mass="7327">MSFIFDDDKGHQGPHCESGSLTYDASKNKWSGTPGCVLFGATGTSSASSPLDYCVDCTDIVKKLDLSFS</sequence>
<protein>
    <submittedName>
        <fullName evidence="1">Uncharacterized protein</fullName>
    </submittedName>
</protein>
<gene>
    <name evidence="1" type="ORF">CWS31_015420</name>
</gene>
<comment type="caution">
    <text evidence="1">The sequence shown here is derived from an EMBL/GenBank/DDBJ whole genome shotgun (WGS) entry which is preliminary data.</text>
</comment>
<evidence type="ECO:0000313" key="2">
    <source>
        <dbReference type="Proteomes" id="UP000815846"/>
    </source>
</evidence>
<evidence type="ECO:0000313" key="1">
    <source>
        <dbReference type="EMBL" id="TYK64491.1"/>
    </source>
</evidence>
<dbReference type="RefSeq" id="WP_148747777.1">
    <property type="nucleotide sequence ID" value="NZ_PJAI02000024.1"/>
</dbReference>
<dbReference type="Proteomes" id="UP000815846">
    <property type="component" value="Unassembled WGS sequence"/>
</dbReference>
<keyword evidence="2" id="KW-1185">Reference proteome</keyword>
<organism evidence="1 2">
    <name type="scientific">Colwellia echini</name>
    <dbReference type="NCBI Taxonomy" id="1982103"/>
    <lineage>
        <taxon>Bacteria</taxon>
        <taxon>Pseudomonadati</taxon>
        <taxon>Pseudomonadota</taxon>
        <taxon>Gammaproteobacteria</taxon>
        <taxon>Alteromonadales</taxon>
        <taxon>Colwelliaceae</taxon>
        <taxon>Colwellia</taxon>
    </lineage>
</organism>